<proteinExistence type="predicted"/>
<accession>A0A0C1Y489</accession>
<dbReference type="EMBL" id="JTHE02000003">
    <property type="protein sequence ID" value="NEV66734.1"/>
    <property type="molecule type" value="Genomic_DNA"/>
</dbReference>
<reference evidence="1" key="1">
    <citation type="submission" date="2014-11" db="EMBL/GenBank/DDBJ databases">
        <authorList>
            <person name="Malar M.C."/>
            <person name="Sen D."/>
            <person name="Tripathy S."/>
        </authorList>
    </citation>
    <scope>NUCLEOTIDE SEQUENCE</scope>
    <source>
        <strain evidence="1">BDU141951</strain>
    </source>
</reference>
<name>A0A0C1Y489_9CYAN</name>
<protein>
    <submittedName>
        <fullName evidence="1">Uncharacterized protein</fullName>
    </submittedName>
</protein>
<evidence type="ECO:0000313" key="1">
    <source>
        <dbReference type="EMBL" id="NEV66734.1"/>
    </source>
</evidence>
<gene>
    <name evidence="1" type="ORF">QQ91_006355</name>
</gene>
<comment type="caution">
    <text evidence="1">The sequence shown here is derived from an EMBL/GenBank/DDBJ whole genome shotgun (WGS) entry which is preliminary data.</text>
</comment>
<reference evidence="1" key="3">
    <citation type="submission" date="2020-02" db="EMBL/GenBank/DDBJ databases">
        <authorList>
            <person name="Sarangi A.N."/>
            <person name="Ghosh S."/>
            <person name="Mukherjee M."/>
            <person name="Tripathy S."/>
        </authorList>
    </citation>
    <scope>NUCLEOTIDE SEQUENCE</scope>
    <source>
        <strain evidence="1">BDU141951</strain>
    </source>
</reference>
<organism evidence="1">
    <name type="scientific">Lyngbya confervoides BDU141951</name>
    <dbReference type="NCBI Taxonomy" id="1574623"/>
    <lineage>
        <taxon>Bacteria</taxon>
        <taxon>Bacillati</taxon>
        <taxon>Cyanobacteriota</taxon>
        <taxon>Cyanophyceae</taxon>
        <taxon>Oscillatoriophycideae</taxon>
        <taxon>Oscillatoriales</taxon>
        <taxon>Microcoleaceae</taxon>
        <taxon>Lyngbya</taxon>
    </lineage>
</organism>
<dbReference type="AlphaFoldDB" id="A0A0C1Y489"/>
<sequence>MFFDCFKKLPPSVLANELDGGAGRAAVGSCCFVPIRGGRQRVAPDRVLQALRRWPIAIATSPSGGANSEGDSLMGKLLQDSRYERAVVAEFKELLDEAGVICPSLSPVIMDVAYPA</sequence>
<reference evidence="1" key="2">
    <citation type="journal article" date="2015" name="Genome Announc.">
        <title>Draft Genome Sequence of Filamentous Marine Cyanobacterium Lyngbya confervoides Strain BDU141951.</title>
        <authorList>
            <person name="Chandrababunaidu M.M."/>
            <person name="Sen D."/>
            <person name="Tripathy S."/>
        </authorList>
    </citation>
    <scope>NUCLEOTIDE SEQUENCE</scope>
    <source>
        <strain evidence="1">BDU141951</strain>
    </source>
</reference>